<comment type="caution">
    <text evidence="2">The sequence shown here is derived from an EMBL/GenBank/DDBJ whole genome shotgun (WGS) entry which is preliminary data.</text>
</comment>
<organism evidence="2 3">
    <name type="scientific">Thiohalorhabdus methylotrophus</name>
    <dbReference type="NCBI Taxonomy" id="3242694"/>
    <lineage>
        <taxon>Bacteria</taxon>
        <taxon>Pseudomonadati</taxon>
        <taxon>Pseudomonadota</taxon>
        <taxon>Gammaproteobacteria</taxon>
        <taxon>Thiohalorhabdales</taxon>
        <taxon>Thiohalorhabdaceae</taxon>
        <taxon>Thiohalorhabdus</taxon>
    </lineage>
</organism>
<dbReference type="Proteomes" id="UP001575181">
    <property type="component" value="Unassembled WGS sequence"/>
</dbReference>
<evidence type="ECO:0000256" key="1">
    <source>
        <dbReference type="SAM" id="Phobius"/>
    </source>
</evidence>
<gene>
    <name evidence="2" type="ORF">ACERLL_15225</name>
</gene>
<dbReference type="RefSeq" id="WP_373656956.1">
    <property type="nucleotide sequence ID" value="NZ_JBGUAW010000011.1"/>
</dbReference>
<feature type="transmembrane region" description="Helical" evidence="1">
    <location>
        <begin position="12"/>
        <end position="31"/>
    </location>
</feature>
<keyword evidence="1" id="KW-0812">Transmembrane</keyword>
<accession>A0ABV4TYK2</accession>
<keyword evidence="1" id="KW-0472">Membrane</keyword>
<evidence type="ECO:0000313" key="3">
    <source>
        <dbReference type="Proteomes" id="UP001575181"/>
    </source>
</evidence>
<reference evidence="2 3" key="1">
    <citation type="submission" date="2024-08" db="EMBL/GenBank/DDBJ databases">
        <title>Whole-genome sequencing of halo(alkali)philic microorganisms from hypersaline lakes.</title>
        <authorList>
            <person name="Sorokin D.Y."/>
            <person name="Merkel A.Y."/>
            <person name="Messina E."/>
            <person name="Yakimov M."/>
        </authorList>
    </citation>
    <scope>NUCLEOTIDE SEQUENCE [LARGE SCALE GENOMIC DNA]</scope>
    <source>
        <strain evidence="2 3">Cl-TMA</strain>
    </source>
</reference>
<name>A0ABV4TYK2_9GAMM</name>
<feature type="transmembrane region" description="Helical" evidence="1">
    <location>
        <begin position="37"/>
        <end position="61"/>
    </location>
</feature>
<sequence>MLDGIREFLAGMVDWIIAIGLVLGGLGGLVSGSQLGFMGAIGGLIFGLISTAIPLTALAVLSDIRAQLKNQS</sequence>
<protein>
    <submittedName>
        <fullName evidence="2">Uncharacterized protein</fullName>
    </submittedName>
</protein>
<dbReference type="EMBL" id="JBGUAW010000011">
    <property type="protein sequence ID" value="MFA9462169.1"/>
    <property type="molecule type" value="Genomic_DNA"/>
</dbReference>
<proteinExistence type="predicted"/>
<evidence type="ECO:0000313" key="2">
    <source>
        <dbReference type="EMBL" id="MFA9462169.1"/>
    </source>
</evidence>
<keyword evidence="3" id="KW-1185">Reference proteome</keyword>
<keyword evidence="1" id="KW-1133">Transmembrane helix</keyword>